<dbReference type="OrthoDB" id="193931at2759"/>
<evidence type="ECO:0000259" key="9">
    <source>
        <dbReference type="PROSITE" id="PS50032"/>
    </source>
</evidence>
<evidence type="ECO:0000313" key="10">
    <source>
        <dbReference type="EMBL" id="ORY92147.1"/>
    </source>
</evidence>
<keyword evidence="1" id="KW-0723">Serine/threonine-protein kinase</keyword>
<dbReference type="PROSITE" id="PS00107">
    <property type="entry name" value="PROTEIN_KINASE_ATP"/>
    <property type="match status" value="1"/>
</dbReference>
<sequence>MPAPHIRPSALPEPTLAEAKQQAWVRLTDEQQQRSSTSRSSASPTGSSSTGEYSPTSEQRPRKMFGPYVLLETLGNGEFGKVKRATHQVTGKEVALKLINKRRVETAELRDKVDREVTILKQLSHPSIVRLLDVIESEKYTGLVLQYAAQGELFEHILARDYLEEAEARNLFGQLVSGVQYLQKKGVVHRDLKLENLLLLDERTLIITDFGFANQKQEQQKWLMTTCCGSPCYAAPELLRGETYVGPAADIWSCGVVLYAMLCGFLPFNDEEDYSHTTDKQKDGGVAFPEHMYDKTDAQDLIRRMLEPDPTKRFTVRDILDHPWMMPKEEQAKQDVSENSPSEGDQHHHDAKSRENNVKQPQNDRSSISSPSPAVPAKPSQHEPPKLDQDLNQRTSFPTSSSEKTEHYHKRTTFESLRRLLTSSGHKKRSTNGSKRFSWRWKHRASTRVQRETLLLFNSRVTPSKLEDTLQRVVAALGFRTTHDNHSPNRLVCERPAKDARAMYTLNDSGKVVFTIEWSVVDQQDLRVIEVKRIEGQVEAYDFLCAKVLDVLEIAFGV</sequence>
<feature type="compositionally biased region" description="Low complexity" evidence="7">
    <location>
        <begin position="35"/>
        <end position="50"/>
    </location>
</feature>
<name>A0A1X2H2V6_SYNRA</name>
<keyword evidence="11" id="KW-1185">Reference proteome</keyword>
<dbReference type="SMART" id="SM00220">
    <property type="entry name" value="S_TKc"/>
    <property type="match status" value="1"/>
</dbReference>
<evidence type="ECO:0000256" key="6">
    <source>
        <dbReference type="PROSITE-ProRule" id="PRU10141"/>
    </source>
</evidence>
<dbReference type="InterPro" id="IPR011009">
    <property type="entry name" value="Kinase-like_dom_sf"/>
</dbReference>
<dbReference type="GO" id="GO:0005737">
    <property type="term" value="C:cytoplasm"/>
    <property type="evidence" value="ECO:0007669"/>
    <property type="project" value="TreeGrafter"/>
</dbReference>
<dbReference type="CDD" id="cd14003">
    <property type="entry name" value="STKc_AMPK-like"/>
    <property type="match status" value="1"/>
</dbReference>
<keyword evidence="5 6" id="KW-0067">ATP-binding</keyword>
<keyword evidence="3 6" id="KW-0547">Nucleotide-binding</keyword>
<evidence type="ECO:0000256" key="2">
    <source>
        <dbReference type="ARBA" id="ARBA00022679"/>
    </source>
</evidence>
<dbReference type="InterPro" id="IPR017441">
    <property type="entry name" value="Protein_kinase_ATP_BS"/>
</dbReference>
<evidence type="ECO:0000256" key="3">
    <source>
        <dbReference type="ARBA" id="ARBA00022741"/>
    </source>
</evidence>
<evidence type="ECO:0000313" key="11">
    <source>
        <dbReference type="Proteomes" id="UP000242180"/>
    </source>
</evidence>
<accession>A0A1X2H2V6</accession>
<dbReference type="FunFam" id="3.30.200.20:FF:000003">
    <property type="entry name" value="Non-specific serine/threonine protein kinase"/>
    <property type="match status" value="1"/>
</dbReference>
<keyword evidence="2" id="KW-0808">Transferase</keyword>
<dbReference type="InterPro" id="IPR008271">
    <property type="entry name" value="Ser/Thr_kinase_AS"/>
</dbReference>
<dbReference type="SUPFAM" id="SSF56112">
    <property type="entry name" value="Protein kinase-like (PK-like)"/>
    <property type="match status" value="1"/>
</dbReference>
<feature type="binding site" evidence="6">
    <location>
        <position position="97"/>
    </location>
    <ligand>
        <name>ATP</name>
        <dbReference type="ChEBI" id="CHEBI:30616"/>
    </ligand>
</feature>
<organism evidence="10 11">
    <name type="scientific">Syncephalastrum racemosum</name>
    <name type="common">Filamentous fungus</name>
    <dbReference type="NCBI Taxonomy" id="13706"/>
    <lineage>
        <taxon>Eukaryota</taxon>
        <taxon>Fungi</taxon>
        <taxon>Fungi incertae sedis</taxon>
        <taxon>Mucoromycota</taxon>
        <taxon>Mucoromycotina</taxon>
        <taxon>Mucoromycetes</taxon>
        <taxon>Mucorales</taxon>
        <taxon>Syncephalastraceae</taxon>
        <taxon>Syncephalastrum</taxon>
    </lineage>
</organism>
<dbReference type="PROSITE" id="PS50011">
    <property type="entry name" value="PROTEIN_KINASE_DOM"/>
    <property type="match status" value="1"/>
</dbReference>
<dbReference type="GO" id="GO:0005524">
    <property type="term" value="F:ATP binding"/>
    <property type="evidence" value="ECO:0007669"/>
    <property type="project" value="UniProtKB-UniRule"/>
</dbReference>
<dbReference type="Proteomes" id="UP000242180">
    <property type="component" value="Unassembled WGS sequence"/>
</dbReference>
<evidence type="ECO:0000256" key="5">
    <source>
        <dbReference type="ARBA" id="ARBA00022840"/>
    </source>
</evidence>
<dbReference type="FunFam" id="1.10.510.10:FF:000571">
    <property type="entry name" value="Maternal embryonic leucine zipper kinase"/>
    <property type="match status" value="1"/>
</dbReference>
<feature type="domain" description="Protein kinase" evidence="8">
    <location>
        <begin position="68"/>
        <end position="325"/>
    </location>
</feature>
<keyword evidence="4 10" id="KW-0418">Kinase</keyword>
<feature type="region of interest" description="Disordered" evidence="7">
    <location>
        <begin position="1"/>
        <end position="62"/>
    </location>
</feature>
<dbReference type="InterPro" id="IPR001772">
    <property type="entry name" value="KA1_dom"/>
</dbReference>
<dbReference type="STRING" id="13706.A0A1X2H2V6"/>
<proteinExistence type="predicted"/>
<dbReference type="Gene3D" id="1.10.510.10">
    <property type="entry name" value="Transferase(Phosphotransferase) domain 1"/>
    <property type="match status" value="1"/>
</dbReference>
<feature type="compositionally biased region" description="Polar residues" evidence="7">
    <location>
        <begin position="392"/>
        <end position="402"/>
    </location>
</feature>
<dbReference type="AlphaFoldDB" id="A0A1X2H2V6"/>
<evidence type="ECO:0000259" key="8">
    <source>
        <dbReference type="PROSITE" id="PS50011"/>
    </source>
</evidence>
<dbReference type="GO" id="GO:0035556">
    <property type="term" value="P:intracellular signal transduction"/>
    <property type="evidence" value="ECO:0007669"/>
    <property type="project" value="TreeGrafter"/>
</dbReference>
<feature type="compositionally biased region" description="Basic and acidic residues" evidence="7">
    <location>
        <begin position="380"/>
        <end position="391"/>
    </location>
</feature>
<evidence type="ECO:0000256" key="7">
    <source>
        <dbReference type="SAM" id="MobiDB-lite"/>
    </source>
</evidence>
<feature type="domain" description="KA1" evidence="9">
    <location>
        <begin position="505"/>
        <end position="554"/>
    </location>
</feature>
<dbReference type="PROSITE" id="PS00108">
    <property type="entry name" value="PROTEIN_KINASE_ST"/>
    <property type="match status" value="1"/>
</dbReference>
<dbReference type="InterPro" id="IPR000719">
    <property type="entry name" value="Prot_kinase_dom"/>
</dbReference>
<dbReference type="PANTHER" id="PTHR24346">
    <property type="entry name" value="MAP/MICROTUBULE AFFINITY-REGULATING KINASE"/>
    <property type="match status" value="1"/>
</dbReference>
<dbReference type="Gene3D" id="3.30.310.80">
    <property type="entry name" value="Kinase associated domain 1, KA1"/>
    <property type="match status" value="1"/>
</dbReference>
<dbReference type="Pfam" id="PF00069">
    <property type="entry name" value="Pkinase"/>
    <property type="match status" value="1"/>
</dbReference>
<evidence type="ECO:0000256" key="4">
    <source>
        <dbReference type="ARBA" id="ARBA00022777"/>
    </source>
</evidence>
<feature type="compositionally biased region" description="Low complexity" evidence="7">
    <location>
        <begin position="366"/>
        <end position="379"/>
    </location>
</feature>
<gene>
    <name evidence="10" type="ORF">BCR43DRAFT_497868</name>
</gene>
<reference evidence="10 11" key="1">
    <citation type="submission" date="2016-07" db="EMBL/GenBank/DDBJ databases">
        <title>Pervasive Adenine N6-methylation of Active Genes in Fungi.</title>
        <authorList>
            <consortium name="DOE Joint Genome Institute"/>
            <person name="Mondo S.J."/>
            <person name="Dannebaum R.O."/>
            <person name="Kuo R.C."/>
            <person name="Labutti K."/>
            <person name="Haridas S."/>
            <person name="Kuo A."/>
            <person name="Salamov A."/>
            <person name="Ahrendt S.R."/>
            <person name="Lipzen A."/>
            <person name="Sullivan W."/>
            <person name="Andreopoulos W.B."/>
            <person name="Clum A."/>
            <person name="Lindquist E."/>
            <person name="Daum C."/>
            <person name="Ramamoorthy G.K."/>
            <person name="Gryganskyi A."/>
            <person name="Culley D."/>
            <person name="Magnuson J.K."/>
            <person name="James T.Y."/>
            <person name="O'Malley M.A."/>
            <person name="Stajich J.E."/>
            <person name="Spatafora J.W."/>
            <person name="Visel A."/>
            <person name="Grigoriev I.V."/>
        </authorList>
    </citation>
    <scope>NUCLEOTIDE SEQUENCE [LARGE SCALE GENOMIC DNA]</scope>
    <source>
        <strain evidence="10 11">NRRL 2496</strain>
    </source>
</reference>
<feature type="compositionally biased region" description="Basic and acidic residues" evidence="7">
    <location>
        <begin position="344"/>
        <end position="357"/>
    </location>
</feature>
<evidence type="ECO:0000256" key="1">
    <source>
        <dbReference type="ARBA" id="ARBA00022527"/>
    </source>
</evidence>
<dbReference type="OMA" id="MSPECID"/>
<dbReference type="EMBL" id="MCGN01000010">
    <property type="protein sequence ID" value="ORY92147.1"/>
    <property type="molecule type" value="Genomic_DNA"/>
</dbReference>
<dbReference type="PROSITE" id="PS50032">
    <property type="entry name" value="KA1"/>
    <property type="match status" value="1"/>
</dbReference>
<feature type="region of interest" description="Disordered" evidence="7">
    <location>
        <begin position="330"/>
        <end position="413"/>
    </location>
</feature>
<dbReference type="InParanoid" id="A0A1X2H2V6"/>
<comment type="caution">
    <text evidence="10">The sequence shown here is derived from an EMBL/GenBank/DDBJ whole genome shotgun (WGS) entry which is preliminary data.</text>
</comment>
<dbReference type="GO" id="GO:0004674">
    <property type="term" value="F:protein serine/threonine kinase activity"/>
    <property type="evidence" value="ECO:0007669"/>
    <property type="project" value="UniProtKB-KW"/>
</dbReference>
<protein>
    <submittedName>
        <fullName evidence="10">Kinase-like domain-containing protein</fullName>
    </submittedName>
</protein>
<dbReference type="PANTHER" id="PTHR24346:SF110">
    <property type="entry name" value="NON-SPECIFIC SERINE_THREONINE PROTEIN KINASE"/>
    <property type="match status" value="1"/>
</dbReference>